<sequence>MLTPEQKTRYQEDGFLILPNFKSVAEIAAVRARAEAIVEAFDPNESKTIFTTNDQVRQVDRHFLDSANRISCFFEEEAFGPDGELRQAKALSINKIGHALHDKDPVFEAFSHGAALAEVAADVGLAQPQVWQSMYIFKQPGIGGEVGWHQDATFFDTTPISVTTFWFALEDATLDNGCLWTEPGGHRGPRGVLRERFERHGDTITMNKLDATPWPASNVNAIPLEVKAGALVVFHGLLPHYSAPNRSAVSRHAYTLHATDASTQYAATNWLQRGAADPVRGFVLA</sequence>
<evidence type="ECO:0000313" key="3">
    <source>
        <dbReference type="EMBL" id="MDR7306773.1"/>
    </source>
</evidence>
<comment type="caution">
    <text evidence="3">The sequence shown here is derived from an EMBL/GenBank/DDBJ whole genome shotgun (WGS) entry which is preliminary data.</text>
</comment>
<dbReference type="PANTHER" id="PTHR20883:SF15">
    <property type="entry name" value="PHYTANOYL-COA DIOXYGENASE DOMAIN-CONTAINING PROTEIN 1"/>
    <property type="match status" value="1"/>
</dbReference>
<dbReference type="PANTHER" id="PTHR20883">
    <property type="entry name" value="PHYTANOYL-COA DIOXYGENASE DOMAIN CONTAINING 1"/>
    <property type="match status" value="1"/>
</dbReference>
<gene>
    <name evidence="3" type="ORF">J2X15_002059</name>
</gene>
<keyword evidence="2" id="KW-0408">Iron</keyword>
<dbReference type="Proteomes" id="UP001268089">
    <property type="component" value="Unassembled WGS sequence"/>
</dbReference>
<keyword evidence="1" id="KW-0479">Metal-binding</keyword>
<reference evidence="3 4" key="1">
    <citation type="submission" date="2023-07" db="EMBL/GenBank/DDBJ databases">
        <title>Sorghum-associated microbial communities from plants grown in Nebraska, USA.</title>
        <authorList>
            <person name="Schachtman D."/>
        </authorList>
    </citation>
    <scope>NUCLEOTIDE SEQUENCE [LARGE SCALE GENOMIC DNA]</scope>
    <source>
        <strain evidence="3 4">BE308</strain>
    </source>
</reference>
<dbReference type="EMBL" id="JAVDXO010000004">
    <property type="protein sequence ID" value="MDR7306773.1"/>
    <property type="molecule type" value="Genomic_DNA"/>
</dbReference>
<accession>A0ABU1ZMR8</accession>
<dbReference type="InterPro" id="IPR008775">
    <property type="entry name" value="Phytyl_CoA_dOase-like"/>
</dbReference>
<name>A0ABU1ZMR8_9BURK</name>
<evidence type="ECO:0000256" key="2">
    <source>
        <dbReference type="ARBA" id="ARBA00023004"/>
    </source>
</evidence>
<dbReference type="SUPFAM" id="SSF51197">
    <property type="entry name" value="Clavaminate synthase-like"/>
    <property type="match status" value="1"/>
</dbReference>
<protein>
    <submittedName>
        <fullName evidence="3">Phytanoyl-CoA hydroxylase</fullName>
        <ecNumber evidence="3">1.14.11.18</ecNumber>
    </submittedName>
</protein>
<dbReference type="RefSeq" id="WP_310342259.1">
    <property type="nucleotide sequence ID" value="NZ_JAVDXO010000004.1"/>
</dbReference>
<dbReference type="GO" id="GO:0048244">
    <property type="term" value="F:phytanoyl-CoA dioxygenase activity"/>
    <property type="evidence" value="ECO:0007669"/>
    <property type="project" value="UniProtKB-EC"/>
</dbReference>
<proteinExistence type="predicted"/>
<evidence type="ECO:0000256" key="1">
    <source>
        <dbReference type="ARBA" id="ARBA00022723"/>
    </source>
</evidence>
<dbReference type="Pfam" id="PF05721">
    <property type="entry name" value="PhyH"/>
    <property type="match status" value="1"/>
</dbReference>
<dbReference type="Gene3D" id="2.60.120.620">
    <property type="entry name" value="q2cbj1_9rhob like domain"/>
    <property type="match status" value="1"/>
</dbReference>
<keyword evidence="4" id="KW-1185">Reference proteome</keyword>
<dbReference type="EC" id="1.14.11.18" evidence="3"/>
<organism evidence="3 4">
    <name type="scientific">Rhodoferax saidenbachensis</name>
    <dbReference type="NCBI Taxonomy" id="1484693"/>
    <lineage>
        <taxon>Bacteria</taxon>
        <taxon>Pseudomonadati</taxon>
        <taxon>Pseudomonadota</taxon>
        <taxon>Betaproteobacteria</taxon>
        <taxon>Burkholderiales</taxon>
        <taxon>Comamonadaceae</taxon>
        <taxon>Rhodoferax</taxon>
    </lineage>
</organism>
<keyword evidence="3" id="KW-0560">Oxidoreductase</keyword>
<evidence type="ECO:0000313" key="4">
    <source>
        <dbReference type="Proteomes" id="UP001268089"/>
    </source>
</evidence>